<evidence type="ECO:0000313" key="6">
    <source>
        <dbReference type="EMBL" id="QXN88520.1"/>
    </source>
</evidence>
<protein>
    <submittedName>
        <fullName evidence="6">Cutinase family protein</fullName>
    </submittedName>
</protein>
<proteinExistence type="inferred from homology"/>
<evidence type="ECO:0000256" key="1">
    <source>
        <dbReference type="ARBA" id="ARBA00007534"/>
    </source>
</evidence>
<reference evidence="6 7" key="1">
    <citation type="submission" date="2021-07" db="EMBL/GenBank/DDBJ databases">
        <title>Whole Genome Sequence of Nocardia Iowensis.</title>
        <authorList>
            <person name="Lamm A."/>
            <person name="Collins-Fairclough A.M."/>
            <person name="Bunk B."/>
            <person name="Sproer C."/>
        </authorList>
    </citation>
    <scope>NUCLEOTIDE SEQUENCE [LARGE SCALE GENOMIC DNA]</scope>
    <source>
        <strain evidence="6 7">NRRL 5646</strain>
    </source>
</reference>
<keyword evidence="5" id="KW-0732">Signal</keyword>
<sequence length="663" mass="68290">MRTSKRYVVTTVVTVGVALGSSAVAAPAVAHAEPTPCAATLNLFIPGTWETDEDADPAQPVGMLAPIAETIQRQHGPKSEIYFTPYMARAFDNGYTYADSKNTALNNATAVLRDYGTRCPAAKFTINGYSQGADAAGDLAADIGNDRGPVPADRVLAVGLLADPGAGTEGEVVVGPGRAGTGIADPRPQGMGKLSGRVTSICDPQDLYCSIQKSNNPLLGALGSILSKALSGGAPPTDANFPMAAALTSDFSKTDLPGLAAAIGDLTASLTSPVGVNLARVRRSASEVSNTLNPLVDLIDSGAANPAAIARLSAAPTGTAEYNAGKVLTMAGESDLSDAAAAATTIADNATKLLNNGVGKLRPNSVKARSLRIAAGNLRDQVAPLAAAPADILGSATRILALLKPSVLVDQALDVAADVTAFDFPKILDNLILLPQKVVAMDAAGAHQVAGELNNELQPLVELVGSVDLKWISQILSMIPDAQGFTEVAARATSILSTIDVPRLAKIVGRIQDVAWSVLEKLVPPPGQAPDLVGAGAALSDLLPIGVDLASVAADMLSGKAQQTPPEVLGKRSDAPARTIAPPVHDLDDLTGPLARMASFHDLNLATLIRDGLSAASFVASGVHMNYSSLIVDGSGRNAIQWLGDWTNQRIGDWMNQRIGRVK</sequence>
<dbReference type="Proteomes" id="UP000694257">
    <property type="component" value="Chromosome"/>
</dbReference>
<evidence type="ECO:0000256" key="2">
    <source>
        <dbReference type="ARBA" id="ARBA00022487"/>
    </source>
</evidence>
<feature type="signal peptide" evidence="5">
    <location>
        <begin position="1"/>
        <end position="25"/>
    </location>
</feature>
<accession>A0ABX8RJQ9</accession>
<dbReference type="PANTHER" id="PTHR33630">
    <property type="entry name" value="CUTINASE RV1984C-RELATED-RELATED"/>
    <property type="match status" value="1"/>
</dbReference>
<dbReference type="InterPro" id="IPR000675">
    <property type="entry name" value="Cutinase/axe"/>
</dbReference>
<keyword evidence="3" id="KW-0378">Hydrolase</keyword>
<comment type="similarity">
    <text evidence="1">Belongs to the cutinase family.</text>
</comment>
<evidence type="ECO:0000256" key="5">
    <source>
        <dbReference type="SAM" id="SignalP"/>
    </source>
</evidence>
<gene>
    <name evidence="6" type="ORF">KV110_23275</name>
</gene>
<keyword evidence="4" id="KW-1015">Disulfide bond</keyword>
<dbReference type="Pfam" id="PF01083">
    <property type="entry name" value="Cutinase"/>
    <property type="match status" value="1"/>
</dbReference>
<dbReference type="RefSeq" id="WP_218469403.1">
    <property type="nucleotide sequence ID" value="NZ_BAABJN010000008.1"/>
</dbReference>
<name>A0ABX8RJQ9_NOCIO</name>
<dbReference type="PANTHER" id="PTHR33630:SF9">
    <property type="entry name" value="CUTINASE 4"/>
    <property type="match status" value="1"/>
</dbReference>
<feature type="chain" id="PRO_5047231716" evidence="5">
    <location>
        <begin position="26"/>
        <end position="663"/>
    </location>
</feature>
<evidence type="ECO:0000313" key="7">
    <source>
        <dbReference type="Proteomes" id="UP000694257"/>
    </source>
</evidence>
<dbReference type="EMBL" id="CP078145">
    <property type="protein sequence ID" value="QXN88520.1"/>
    <property type="molecule type" value="Genomic_DNA"/>
</dbReference>
<evidence type="ECO:0000256" key="3">
    <source>
        <dbReference type="ARBA" id="ARBA00022801"/>
    </source>
</evidence>
<keyword evidence="7" id="KW-1185">Reference proteome</keyword>
<organism evidence="6 7">
    <name type="scientific">Nocardia iowensis</name>
    <dbReference type="NCBI Taxonomy" id="204891"/>
    <lineage>
        <taxon>Bacteria</taxon>
        <taxon>Bacillati</taxon>
        <taxon>Actinomycetota</taxon>
        <taxon>Actinomycetes</taxon>
        <taxon>Mycobacteriales</taxon>
        <taxon>Nocardiaceae</taxon>
        <taxon>Nocardia</taxon>
    </lineage>
</organism>
<dbReference type="SMART" id="SM01110">
    <property type="entry name" value="Cutinase"/>
    <property type="match status" value="1"/>
</dbReference>
<evidence type="ECO:0000256" key="4">
    <source>
        <dbReference type="ARBA" id="ARBA00023157"/>
    </source>
</evidence>
<keyword evidence="2" id="KW-0719">Serine esterase</keyword>